<evidence type="ECO:0000313" key="1">
    <source>
        <dbReference type="EMBL" id="KAG0410041.1"/>
    </source>
</evidence>
<comment type="caution">
    <text evidence="1">The sequence shown here is derived from an EMBL/GenBank/DDBJ whole genome shotgun (WGS) entry which is preliminary data.</text>
</comment>
<dbReference type="Proteomes" id="UP000805193">
    <property type="component" value="Unassembled WGS sequence"/>
</dbReference>
<dbReference type="EMBL" id="JABSTQ010011562">
    <property type="protein sequence ID" value="KAG0410041.1"/>
    <property type="molecule type" value="Genomic_DNA"/>
</dbReference>
<evidence type="ECO:0000313" key="2">
    <source>
        <dbReference type="Proteomes" id="UP000805193"/>
    </source>
</evidence>
<feature type="non-terminal residue" evidence="1">
    <location>
        <position position="867"/>
    </location>
</feature>
<sequence length="867" mass="96949">MLNKRKARLDYADCQRLAGSREGIASLATPSVVKRSSRDPHRGLYPAQRPRMSRSAASSSKCGTSDTPATGQDMSSRYPSFQTAHALLLASGAGSSDGRSSAANCPENDRASEGSPGKRKRAKTMPQNNKITRYFETSPKKLGAQFEEEHRCRQAAGPSTLAFVGSVKEDSRWQYPLEGDSDGSDDSVVITGVFGLLCPEVVPESELGNPFDRLPAEVLEAVFANISLQELLLTCNRVCRRWLQVIGDPTFLQHRKRYYKFKAGNCRSVVCEVQRICESEGMCSTRSCLPGLIRYMLKFKKDAKGLQAVLRKHEKYEIAKEVLQGGFRDCFSGKKNYNINHGYHYRTYYALHLYENMWSGTLKDLTAVQQSHKGQQNILKFGTSSQRVKYTHEQMRVINHELSPNDIVRIIAFAGTGKTSTLVEYARLRPSKKFLCIVYNKSVSEIGKRTFSSNVECRTAHSLAFRSTGFRYRDKMTSKVRVLDVSRLVSMPPGLSLNKQRFSKLVIQSVEHFLSSADELLTTAHVPQKVMDLENNMPIQLTSAQRLAVADEAASFWEKMADPNNKDVRMTHDGYLKLFQLQKPKLGAYDCIFVDEAQDCNPAMLDFILAQSCPKILVGDPNQQIYAFRRAIDALSSVPGTHTFYLTKSFRFGPEIGYIASCALETLKGISNKTIVGSAEPGKVDGSISGQVAVIARSNLTLFNQAVEIVCNEQYRRMGLSHVNGAFIGGIAGYGFQQILDIYKLCHKPEDVASIKDSFVRRFDSFARLRSYARNAEDVELLARILFVEEHVHAVPQYVRTLEMKCSGNDKLATHKAKGLEFDTVMLADDFFVGNCSLGNHKVSLNAETIQEYNVLYVAMTRAKKRL</sequence>
<keyword evidence="2" id="KW-1185">Reference proteome</keyword>
<gene>
    <name evidence="1" type="ORF">HPB47_012845</name>
</gene>
<organism evidence="1 2">
    <name type="scientific">Ixodes persulcatus</name>
    <name type="common">Taiga tick</name>
    <dbReference type="NCBI Taxonomy" id="34615"/>
    <lineage>
        <taxon>Eukaryota</taxon>
        <taxon>Metazoa</taxon>
        <taxon>Ecdysozoa</taxon>
        <taxon>Arthropoda</taxon>
        <taxon>Chelicerata</taxon>
        <taxon>Arachnida</taxon>
        <taxon>Acari</taxon>
        <taxon>Parasitiformes</taxon>
        <taxon>Ixodida</taxon>
        <taxon>Ixodoidea</taxon>
        <taxon>Ixodidae</taxon>
        <taxon>Ixodinae</taxon>
        <taxon>Ixodes</taxon>
    </lineage>
</organism>
<proteinExistence type="predicted"/>
<reference evidence="1 2" key="1">
    <citation type="journal article" date="2020" name="Cell">
        <title>Large-Scale Comparative Analyses of Tick Genomes Elucidate Their Genetic Diversity and Vector Capacities.</title>
        <authorList>
            <consortium name="Tick Genome and Microbiome Consortium (TIGMIC)"/>
            <person name="Jia N."/>
            <person name="Wang J."/>
            <person name="Shi W."/>
            <person name="Du L."/>
            <person name="Sun Y."/>
            <person name="Zhan W."/>
            <person name="Jiang J.F."/>
            <person name="Wang Q."/>
            <person name="Zhang B."/>
            <person name="Ji P."/>
            <person name="Bell-Sakyi L."/>
            <person name="Cui X.M."/>
            <person name="Yuan T.T."/>
            <person name="Jiang B.G."/>
            <person name="Yang W.F."/>
            <person name="Lam T.T."/>
            <person name="Chang Q.C."/>
            <person name="Ding S.J."/>
            <person name="Wang X.J."/>
            <person name="Zhu J.G."/>
            <person name="Ruan X.D."/>
            <person name="Zhao L."/>
            <person name="Wei J.T."/>
            <person name="Ye R.Z."/>
            <person name="Que T.C."/>
            <person name="Du C.H."/>
            <person name="Zhou Y.H."/>
            <person name="Cheng J.X."/>
            <person name="Dai P.F."/>
            <person name="Guo W.B."/>
            <person name="Han X.H."/>
            <person name="Huang E.J."/>
            <person name="Li L.F."/>
            <person name="Wei W."/>
            <person name="Gao Y.C."/>
            <person name="Liu J.Z."/>
            <person name="Shao H.Z."/>
            <person name="Wang X."/>
            <person name="Wang C.C."/>
            <person name="Yang T.C."/>
            <person name="Huo Q.B."/>
            <person name="Li W."/>
            <person name="Chen H.Y."/>
            <person name="Chen S.E."/>
            <person name="Zhou L.G."/>
            <person name="Ni X.B."/>
            <person name="Tian J.H."/>
            <person name="Sheng Y."/>
            <person name="Liu T."/>
            <person name="Pan Y.S."/>
            <person name="Xia L.Y."/>
            <person name="Li J."/>
            <person name="Zhao F."/>
            <person name="Cao W.C."/>
        </authorList>
    </citation>
    <scope>NUCLEOTIDE SEQUENCE [LARGE SCALE GENOMIC DNA]</scope>
    <source>
        <strain evidence="1">Iper-2018</strain>
    </source>
</reference>
<accession>A0AC60NSG2</accession>
<name>A0AC60NSG2_IXOPE</name>
<protein>
    <submittedName>
        <fullName evidence="1">Uncharacterized protein</fullName>
    </submittedName>
</protein>